<keyword evidence="2 8" id="KW-0808">Transferase</keyword>
<organism evidence="10 11">
    <name type="scientific">Agaribacillus aureus</name>
    <dbReference type="NCBI Taxonomy" id="3051825"/>
    <lineage>
        <taxon>Bacteria</taxon>
        <taxon>Pseudomonadati</taxon>
        <taxon>Bacteroidota</taxon>
        <taxon>Cytophagia</taxon>
        <taxon>Cytophagales</taxon>
        <taxon>Splendidivirgaceae</taxon>
        <taxon>Agaribacillus</taxon>
    </lineage>
</organism>
<sequence length="225" mass="25523">MKKIVIAVDGYSACGKSSTAKEVASRLGYIYIDTGAMYRAVTLFFIQNYINLTNPKNVEKALDQIHISFKCNPATGTNETYLNGLNVEKEIRRMDVSMKVSEVSALAKVRKAMVEQQRKLGKNKAVVMDGRDIGSFVFPDAELKIFMTADFDVRAERRQRELLEKGEMITFDEVKKNLQHRDAIDTTRSESPLKKADDAYVIDTTKLTMEEQIDQIVRLAEKIIN</sequence>
<dbReference type="GO" id="GO:0016301">
    <property type="term" value="F:kinase activity"/>
    <property type="evidence" value="ECO:0007669"/>
    <property type="project" value="UniProtKB-KW"/>
</dbReference>
<evidence type="ECO:0000256" key="2">
    <source>
        <dbReference type="ARBA" id="ARBA00022679"/>
    </source>
</evidence>
<evidence type="ECO:0000259" key="9">
    <source>
        <dbReference type="Pfam" id="PF02224"/>
    </source>
</evidence>
<keyword evidence="5 8" id="KW-0067">ATP-binding</keyword>
<dbReference type="PANTHER" id="PTHR21299:SF2">
    <property type="entry name" value="CYTIDYLATE KINASE"/>
    <property type="match status" value="1"/>
</dbReference>
<evidence type="ECO:0000256" key="4">
    <source>
        <dbReference type="ARBA" id="ARBA00022777"/>
    </source>
</evidence>
<evidence type="ECO:0000256" key="7">
    <source>
        <dbReference type="ARBA" id="ARBA00048478"/>
    </source>
</evidence>
<dbReference type="InterPro" id="IPR027417">
    <property type="entry name" value="P-loop_NTPase"/>
</dbReference>
<dbReference type="SUPFAM" id="SSF52540">
    <property type="entry name" value="P-loop containing nucleoside triphosphate hydrolases"/>
    <property type="match status" value="1"/>
</dbReference>
<feature type="domain" description="Cytidylate kinase" evidence="9">
    <location>
        <begin position="6"/>
        <end position="221"/>
    </location>
</feature>
<evidence type="ECO:0000256" key="6">
    <source>
        <dbReference type="ARBA" id="ARBA00047615"/>
    </source>
</evidence>
<dbReference type="InterPro" id="IPR003136">
    <property type="entry name" value="Cytidylate_kin"/>
</dbReference>
<dbReference type="CDD" id="cd02020">
    <property type="entry name" value="CMPK"/>
    <property type="match status" value="1"/>
</dbReference>
<dbReference type="EC" id="2.7.4.25" evidence="8"/>
<evidence type="ECO:0000313" key="11">
    <source>
        <dbReference type="Proteomes" id="UP001172083"/>
    </source>
</evidence>
<reference evidence="10" key="1">
    <citation type="submission" date="2023-06" db="EMBL/GenBank/DDBJ databases">
        <title>Genomic of Agaribacillus aureum.</title>
        <authorList>
            <person name="Wang G."/>
        </authorList>
    </citation>
    <scope>NUCLEOTIDE SEQUENCE</scope>
    <source>
        <strain evidence="10">BMA12</strain>
    </source>
</reference>
<dbReference type="HAMAP" id="MF_00238">
    <property type="entry name" value="Cytidyl_kinase_type1"/>
    <property type="match status" value="1"/>
</dbReference>
<feature type="binding site" evidence="8">
    <location>
        <begin position="10"/>
        <end position="18"/>
    </location>
    <ligand>
        <name>ATP</name>
        <dbReference type="ChEBI" id="CHEBI:30616"/>
    </ligand>
</feature>
<keyword evidence="3 8" id="KW-0547">Nucleotide-binding</keyword>
<dbReference type="EMBL" id="JAUJEB010000001">
    <property type="protein sequence ID" value="MDN5211213.1"/>
    <property type="molecule type" value="Genomic_DNA"/>
</dbReference>
<comment type="catalytic activity">
    <reaction evidence="6 8">
        <text>dCMP + ATP = dCDP + ADP</text>
        <dbReference type="Rhea" id="RHEA:25094"/>
        <dbReference type="ChEBI" id="CHEBI:30616"/>
        <dbReference type="ChEBI" id="CHEBI:57566"/>
        <dbReference type="ChEBI" id="CHEBI:58593"/>
        <dbReference type="ChEBI" id="CHEBI:456216"/>
        <dbReference type="EC" id="2.7.4.25"/>
    </reaction>
</comment>
<keyword evidence="8" id="KW-0963">Cytoplasm</keyword>
<evidence type="ECO:0000256" key="1">
    <source>
        <dbReference type="ARBA" id="ARBA00009427"/>
    </source>
</evidence>
<proteinExistence type="inferred from homology"/>
<comment type="catalytic activity">
    <reaction evidence="7 8">
        <text>CMP + ATP = CDP + ADP</text>
        <dbReference type="Rhea" id="RHEA:11600"/>
        <dbReference type="ChEBI" id="CHEBI:30616"/>
        <dbReference type="ChEBI" id="CHEBI:58069"/>
        <dbReference type="ChEBI" id="CHEBI:60377"/>
        <dbReference type="ChEBI" id="CHEBI:456216"/>
        <dbReference type="EC" id="2.7.4.25"/>
    </reaction>
</comment>
<keyword evidence="11" id="KW-1185">Reference proteome</keyword>
<dbReference type="Gene3D" id="3.40.50.300">
    <property type="entry name" value="P-loop containing nucleotide triphosphate hydrolases"/>
    <property type="match status" value="1"/>
</dbReference>
<dbReference type="Pfam" id="PF02224">
    <property type="entry name" value="Cytidylate_kin"/>
    <property type="match status" value="1"/>
</dbReference>
<dbReference type="Proteomes" id="UP001172083">
    <property type="component" value="Unassembled WGS sequence"/>
</dbReference>
<keyword evidence="4 8" id="KW-0418">Kinase</keyword>
<evidence type="ECO:0000256" key="5">
    <source>
        <dbReference type="ARBA" id="ARBA00022840"/>
    </source>
</evidence>
<dbReference type="RefSeq" id="WP_346756548.1">
    <property type="nucleotide sequence ID" value="NZ_JAUJEB010000001.1"/>
</dbReference>
<gene>
    <name evidence="8 10" type="primary">cmk</name>
    <name evidence="10" type="ORF">QQ020_04100</name>
</gene>
<evidence type="ECO:0000256" key="8">
    <source>
        <dbReference type="HAMAP-Rule" id="MF_00238"/>
    </source>
</evidence>
<evidence type="ECO:0000313" key="10">
    <source>
        <dbReference type="EMBL" id="MDN5211213.1"/>
    </source>
</evidence>
<comment type="caution">
    <text evidence="10">The sequence shown here is derived from an EMBL/GenBank/DDBJ whole genome shotgun (WGS) entry which is preliminary data.</text>
</comment>
<protein>
    <recommendedName>
        <fullName evidence="8">Cytidylate kinase</fullName>
        <shortName evidence="8">CK</shortName>
        <ecNumber evidence="8">2.7.4.25</ecNumber>
    </recommendedName>
    <alternativeName>
        <fullName evidence="8">Cytidine monophosphate kinase</fullName>
        <shortName evidence="8">CMP kinase</shortName>
    </alternativeName>
</protein>
<dbReference type="NCBIfam" id="TIGR00017">
    <property type="entry name" value="cmk"/>
    <property type="match status" value="1"/>
</dbReference>
<accession>A0ABT8L0K4</accession>
<evidence type="ECO:0000256" key="3">
    <source>
        <dbReference type="ARBA" id="ARBA00022741"/>
    </source>
</evidence>
<dbReference type="PANTHER" id="PTHR21299">
    <property type="entry name" value="CYTIDYLATE KINASE/PANTOATE-BETA-ALANINE LIGASE"/>
    <property type="match status" value="1"/>
</dbReference>
<name>A0ABT8L0K4_9BACT</name>
<dbReference type="InterPro" id="IPR011994">
    <property type="entry name" value="Cytidylate_kinase_dom"/>
</dbReference>
<comment type="similarity">
    <text evidence="1 8">Belongs to the cytidylate kinase family. Type 1 subfamily.</text>
</comment>
<comment type="subcellular location">
    <subcellularLocation>
        <location evidence="8">Cytoplasm</location>
    </subcellularLocation>
</comment>